<evidence type="ECO:0000313" key="1">
    <source>
        <dbReference type="EMBL" id="QWG05591.1"/>
    </source>
</evidence>
<organism evidence="1 2">
    <name type="scientific">Flammeovirga kamogawensis</name>
    <dbReference type="NCBI Taxonomy" id="373891"/>
    <lineage>
        <taxon>Bacteria</taxon>
        <taxon>Pseudomonadati</taxon>
        <taxon>Bacteroidota</taxon>
        <taxon>Cytophagia</taxon>
        <taxon>Cytophagales</taxon>
        <taxon>Flammeovirgaceae</taxon>
        <taxon>Flammeovirga</taxon>
    </lineage>
</organism>
<sequence length="242" mass="26596">MNTLLSTYANKLVVIALLIGFTTSCVSTKGDDSSEVKSVAKEDKKIYKSKRVLSTAFDEFDPKIVTISLDGNEVIIESHGAGESGNYWGNEEEDTYEELGDKPSKSREIVNTILTVPTKPNVVSSTLESSFGPVGIALNGAIIYHDNENEGLDHIPLESQSWSKNNDNLIGVIADGFFLYGQKCASSNNYPVDLDYSGGHSTITKHSNEKIYHYHVHHKENLNTFYVASQDDTEGLANVNIK</sequence>
<reference evidence="1 2" key="1">
    <citation type="submission" date="2021-05" db="EMBL/GenBank/DDBJ databases">
        <title>Comparative genomic studies on the polysaccharide-degrading batcterial strains of the Flammeovirga genus.</title>
        <authorList>
            <person name="Zewei F."/>
            <person name="Zheng Z."/>
            <person name="Yu L."/>
            <person name="Ruyue G."/>
            <person name="Yanhong M."/>
            <person name="Yuanyuan C."/>
            <person name="Jingyan G."/>
            <person name="Wenjun H."/>
        </authorList>
    </citation>
    <scope>NUCLEOTIDE SEQUENCE [LARGE SCALE GENOMIC DNA]</scope>
    <source>
        <strain evidence="1 2">YS10</strain>
    </source>
</reference>
<gene>
    <name evidence="1" type="ORF">KM029_09365</name>
</gene>
<dbReference type="EMBL" id="CP076128">
    <property type="protein sequence ID" value="QWG05591.1"/>
    <property type="molecule type" value="Genomic_DNA"/>
</dbReference>
<dbReference type="Proteomes" id="UP000682802">
    <property type="component" value="Chromosome 1"/>
</dbReference>
<accession>A0ABX8GPT0</accession>
<evidence type="ECO:0000313" key="2">
    <source>
        <dbReference type="Proteomes" id="UP000682802"/>
    </source>
</evidence>
<dbReference type="RefSeq" id="WP_144073039.1">
    <property type="nucleotide sequence ID" value="NZ_CP076128.1"/>
</dbReference>
<protein>
    <recommendedName>
        <fullName evidence="3">YHYH protein</fullName>
    </recommendedName>
</protein>
<evidence type="ECO:0008006" key="3">
    <source>
        <dbReference type="Google" id="ProtNLM"/>
    </source>
</evidence>
<proteinExistence type="predicted"/>
<name>A0ABX8GPT0_9BACT</name>
<keyword evidence="2" id="KW-1185">Reference proteome</keyword>